<reference evidence="3" key="2">
    <citation type="submission" date="2009-11" db="EMBL/GenBank/DDBJ databases">
        <title>The Genome Sequence of Allomyces macrogynus strain ATCC 38327.</title>
        <authorList>
            <consortium name="The Broad Institute Genome Sequencing Platform"/>
            <person name="Russ C."/>
            <person name="Cuomo C."/>
            <person name="Shea T."/>
            <person name="Young S.K."/>
            <person name="Zeng Q."/>
            <person name="Koehrsen M."/>
            <person name="Haas B."/>
            <person name="Borodovsky M."/>
            <person name="Guigo R."/>
            <person name="Alvarado L."/>
            <person name="Berlin A."/>
            <person name="Borenstein D."/>
            <person name="Chen Z."/>
            <person name="Engels R."/>
            <person name="Freedman E."/>
            <person name="Gellesch M."/>
            <person name="Goldberg J."/>
            <person name="Griggs A."/>
            <person name="Gujja S."/>
            <person name="Heiman D."/>
            <person name="Hepburn T."/>
            <person name="Howarth C."/>
            <person name="Jen D."/>
            <person name="Larson L."/>
            <person name="Lewis B."/>
            <person name="Mehta T."/>
            <person name="Park D."/>
            <person name="Pearson M."/>
            <person name="Roberts A."/>
            <person name="Saif S."/>
            <person name="Shenoy N."/>
            <person name="Sisk P."/>
            <person name="Stolte C."/>
            <person name="Sykes S."/>
            <person name="Walk T."/>
            <person name="White J."/>
            <person name="Yandava C."/>
            <person name="Burger G."/>
            <person name="Gray M.W."/>
            <person name="Holland P.W.H."/>
            <person name="King N."/>
            <person name="Lang F.B.F."/>
            <person name="Roger A.J."/>
            <person name="Ruiz-Trillo I."/>
            <person name="Lander E."/>
            <person name="Nusbaum C."/>
        </authorList>
    </citation>
    <scope>NUCLEOTIDE SEQUENCE [LARGE SCALE GENOMIC DNA]</scope>
    <source>
        <strain evidence="3">ATCC 38327</strain>
    </source>
</reference>
<protein>
    <submittedName>
        <fullName evidence="2">Uncharacterized protein</fullName>
    </submittedName>
</protein>
<gene>
    <name evidence="2" type="ORF">AMAG_13472</name>
</gene>
<proteinExistence type="predicted"/>
<feature type="region of interest" description="Disordered" evidence="1">
    <location>
        <begin position="152"/>
        <end position="177"/>
    </location>
</feature>
<feature type="region of interest" description="Disordered" evidence="1">
    <location>
        <begin position="1"/>
        <end position="37"/>
    </location>
</feature>
<feature type="region of interest" description="Disordered" evidence="1">
    <location>
        <begin position="85"/>
        <end position="133"/>
    </location>
</feature>
<sequence>MSAPSSSSRAPPPRRAAAAQPLVAPAGAHPSPNTVMATIMSNPDFFDLFSRPASAASSHGPSLPRSPPLVDVHSAPYPCAPLPSLHHAASSSSSARHSSSTANLDAPGACPSSWMGRARASPSPPPMPLPNSVHPASLVAPRWAAAAAAPLTRPPPAATAAGRASPMPHFPSSRGTPETASMVAVRETALPAESRHNHAIRLVYGPDGRSLVPANHHALPCLDPMILCGRVVDMSVHMEVFLQDLLPRKTSDRADWQPVDITFDILSSRLRQTLEAMESFRADLARRAVQDRESRVAQQVKRLQASRAARSAAKDAGMPSWAASKKGASSSTTKAGRSSYSSSSKLAAPKSAFPSMPSDEDVAAAVSQYVQVPPAWMMLPGGL</sequence>
<feature type="compositionally biased region" description="Low complexity" evidence="1">
    <location>
        <begin position="1"/>
        <end position="28"/>
    </location>
</feature>
<evidence type="ECO:0000256" key="1">
    <source>
        <dbReference type="SAM" id="MobiDB-lite"/>
    </source>
</evidence>
<evidence type="ECO:0000313" key="3">
    <source>
        <dbReference type="Proteomes" id="UP000054350"/>
    </source>
</evidence>
<feature type="compositionally biased region" description="Low complexity" evidence="1">
    <location>
        <begin position="322"/>
        <end position="355"/>
    </location>
</feature>
<evidence type="ECO:0000313" key="2">
    <source>
        <dbReference type="EMBL" id="KNE68834.1"/>
    </source>
</evidence>
<dbReference type="VEuPathDB" id="FungiDB:AMAG_13472"/>
<reference evidence="2 3" key="1">
    <citation type="submission" date="2009-11" db="EMBL/GenBank/DDBJ databases">
        <title>Annotation of Allomyces macrogynus ATCC 38327.</title>
        <authorList>
            <consortium name="The Broad Institute Genome Sequencing Platform"/>
            <person name="Russ C."/>
            <person name="Cuomo C."/>
            <person name="Burger G."/>
            <person name="Gray M.W."/>
            <person name="Holland P.W.H."/>
            <person name="King N."/>
            <person name="Lang F.B.F."/>
            <person name="Roger A.J."/>
            <person name="Ruiz-Trillo I."/>
            <person name="Young S.K."/>
            <person name="Zeng Q."/>
            <person name="Gargeya S."/>
            <person name="Fitzgerald M."/>
            <person name="Haas B."/>
            <person name="Abouelleil A."/>
            <person name="Alvarado L."/>
            <person name="Arachchi H.M."/>
            <person name="Berlin A."/>
            <person name="Chapman S.B."/>
            <person name="Gearin G."/>
            <person name="Goldberg J."/>
            <person name="Griggs A."/>
            <person name="Gujja S."/>
            <person name="Hansen M."/>
            <person name="Heiman D."/>
            <person name="Howarth C."/>
            <person name="Larimer J."/>
            <person name="Lui A."/>
            <person name="MacDonald P.J.P."/>
            <person name="McCowen C."/>
            <person name="Montmayeur A."/>
            <person name="Murphy C."/>
            <person name="Neiman D."/>
            <person name="Pearson M."/>
            <person name="Priest M."/>
            <person name="Roberts A."/>
            <person name="Saif S."/>
            <person name="Shea T."/>
            <person name="Sisk P."/>
            <person name="Stolte C."/>
            <person name="Sykes S."/>
            <person name="Wortman J."/>
            <person name="Nusbaum C."/>
            <person name="Birren B."/>
        </authorList>
    </citation>
    <scope>NUCLEOTIDE SEQUENCE [LARGE SCALE GENOMIC DNA]</scope>
    <source>
        <strain evidence="2 3">ATCC 38327</strain>
    </source>
</reference>
<dbReference type="OrthoDB" id="5599257at2759"/>
<keyword evidence="3" id="KW-1185">Reference proteome</keyword>
<name>A0A0L0T2L0_ALLM3</name>
<accession>A0A0L0T2L0</accession>
<dbReference type="Proteomes" id="UP000054350">
    <property type="component" value="Unassembled WGS sequence"/>
</dbReference>
<feature type="compositionally biased region" description="Low complexity" evidence="1">
    <location>
        <begin position="158"/>
        <end position="167"/>
    </location>
</feature>
<feature type="region of interest" description="Disordered" evidence="1">
    <location>
        <begin position="302"/>
        <end position="358"/>
    </location>
</feature>
<organism evidence="2 3">
    <name type="scientific">Allomyces macrogynus (strain ATCC 38327)</name>
    <name type="common">Allomyces javanicus var. macrogynus</name>
    <dbReference type="NCBI Taxonomy" id="578462"/>
    <lineage>
        <taxon>Eukaryota</taxon>
        <taxon>Fungi</taxon>
        <taxon>Fungi incertae sedis</taxon>
        <taxon>Blastocladiomycota</taxon>
        <taxon>Blastocladiomycetes</taxon>
        <taxon>Blastocladiales</taxon>
        <taxon>Blastocladiaceae</taxon>
        <taxon>Allomyces</taxon>
    </lineage>
</organism>
<dbReference type="EMBL" id="GG745358">
    <property type="protein sequence ID" value="KNE68834.1"/>
    <property type="molecule type" value="Genomic_DNA"/>
</dbReference>
<feature type="compositionally biased region" description="Low complexity" evidence="1">
    <location>
        <begin position="85"/>
        <end position="100"/>
    </location>
</feature>
<dbReference type="AlphaFoldDB" id="A0A0L0T2L0"/>